<feature type="domain" description="Major facilitator superfamily (MFS) profile" evidence="7">
    <location>
        <begin position="97"/>
        <end position="637"/>
    </location>
</feature>
<dbReference type="SUPFAM" id="SSF103473">
    <property type="entry name" value="MFS general substrate transporter"/>
    <property type="match status" value="1"/>
</dbReference>
<keyword evidence="4 6" id="KW-0472">Membrane</keyword>
<dbReference type="InterPro" id="IPR011701">
    <property type="entry name" value="MFS"/>
</dbReference>
<dbReference type="InterPro" id="IPR020846">
    <property type="entry name" value="MFS_dom"/>
</dbReference>
<sequence>MSGDRSTTLGSLGDSNKSLFRNPGTGLRCLPPDPEHPYQPVADTPLYDPDRPHDLENDSEIRYGPDSPYSSPHDPERAVAQIEAVPDEKQGLSIWWLYASIGAVAFVYSLDQNVTGNYLPIATSAYDRHSILGTINTAESIINAVAKPFIAKIADVTSRPNAYSVTLVFYVLGYLLIAGSTVVEEVVAGMLIYTVGHSGLNLVTELLVADLSSLKWRGLVLSLTSLPFLVNTFLGAEIVHTIVESGNWRWGCPVSDFRFTIILPAVMLPAIFVLRTKRLFSASNAKRRRWKQRQQLLNSRSNLLQPPMLNLEEPSYLELVLDFMIKMDFGGLALIAVSFALLLLPFTLAKSTSKTLSSGTSAFPPFTVCVQLTRSEFLGLLIIETLGVVLFGVFVFYERFIASYPLMPSRILINRAFLSIIMVDFWYFMSGALRSNYLSSYVYVVKDWSTREWSYCPIAGLILRYTHRYKTLQITGLVIRVLAMALTLHASHATGSSFQLISTQILLGVGGAFNVVGSRVAAQASVPHPDLASVIALLSLWTQLGGSVGSAVATRVWTSTMPANLARNLPDLSPDEILKLYGKARFEARCNASFLPVGLLLIYHLLAYEETAGPLWLFALITSVLPVIAALFLPNYYLGDAHNAVEGDQPHSPRAPTAVGAGSRGEWMPLSTEDPLEPNVEPSPDHHGDSPEEHEDTG</sequence>
<dbReference type="PANTHER" id="PTHR23501">
    <property type="entry name" value="MAJOR FACILITATOR SUPERFAMILY"/>
    <property type="match status" value="1"/>
</dbReference>
<feature type="region of interest" description="Disordered" evidence="5">
    <location>
        <begin position="644"/>
        <end position="698"/>
    </location>
</feature>
<dbReference type="AlphaFoldDB" id="A0A9P6B2D1"/>
<feature type="compositionally biased region" description="Basic and acidic residues" evidence="5">
    <location>
        <begin position="48"/>
        <end position="63"/>
    </location>
</feature>
<evidence type="ECO:0000256" key="1">
    <source>
        <dbReference type="ARBA" id="ARBA00004141"/>
    </source>
</evidence>
<dbReference type="PROSITE" id="PS50850">
    <property type="entry name" value="MFS"/>
    <property type="match status" value="1"/>
</dbReference>
<feature type="transmembrane region" description="Helical" evidence="6">
    <location>
        <begin position="588"/>
        <end position="608"/>
    </location>
</feature>
<organism evidence="8 9">
    <name type="scientific">Hydnum rufescens UP504</name>
    <dbReference type="NCBI Taxonomy" id="1448309"/>
    <lineage>
        <taxon>Eukaryota</taxon>
        <taxon>Fungi</taxon>
        <taxon>Dikarya</taxon>
        <taxon>Basidiomycota</taxon>
        <taxon>Agaricomycotina</taxon>
        <taxon>Agaricomycetes</taxon>
        <taxon>Cantharellales</taxon>
        <taxon>Hydnaceae</taxon>
        <taxon>Hydnum</taxon>
    </lineage>
</organism>
<dbReference type="Proteomes" id="UP000886523">
    <property type="component" value="Unassembled WGS sequence"/>
</dbReference>
<feature type="transmembrane region" description="Helical" evidence="6">
    <location>
        <begin position="412"/>
        <end position="429"/>
    </location>
</feature>
<reference evidence="8" key="1">
    <citation type="journal article" date="2020" name="Nat. Commun.">
        <title>Large-scale genome sequencing of mycorrhizal fungi provides insights into the early evolution of symbiotic traits.</title>
        <authorList>
            <person name="Miyauchi S."/>
            <person name="Kiss E."/>
            <person name="Kuo A."/>
            <person name="Drula E."/>
            <person name="Kohler A."/>
            <person name="Sanchez-Garcia M."/>
            <person name="Morin E."/>
            <person name="Andreopoulos B."/>
            <person name="Barry K.W."/>
            <person name="Bonito G."/>
            <person name="Buee M."/>
            <person name="Carver A."/>
            <person name="Chen C."/>
            <person name="Cichocki N."/>
            <person name="Clum A."/>
            <person name="Culley D."/>
            <person name="Crous P.W."/>
            <person name="Fauchery L."/>
            <person name="Girlanda M."/>
            <person name="Hayes R.D."/>
            <person name="Keri Z."/>
            <person name="LaButti K."/>
            <person name="Lipzen A."/>
            <person name="Lombard V."/>
            <person name="Magnuson J."/>
            <person name="Maillard F."/>
            <person name="Murat C."/>
            <person name="Nolan M."/>
            <person name="Ohm R.A."/>
            <person name="Pangilinan J."/>
            <person name="Pereira M.F."/>
            <person name="Perotto S."/>
            <person name="Peter M."/>
            <person name="Pfister S."/>
            <person name="Riley R."/>
            <person name="Sitrit Y."/>
            <person name="Stielow J.B."/>
            <person name="Szollosi G."/>
            <person name="Zifcakova L."/>
            <person name="Stursova M."/>
            <person name="Spatafora J.W."/>
            <person name="Tedersoo L."/>
            <person name="Vaario L.M."/>
            <person name="Yamada A."/>
            <person name="Yan M."/>
            <person name="Wang P."/>
            <person name="Xu J."/>
            <person name="Bruns T."/>
            <person name="Baldrian P."/>
            <person name="Vilgalys R."/>
            <person name="Dunand C."/>
            <person name="Henrissat B."/>
            <person name="Grigoriev I.V."/>
            <person name="Hibbett D."/>
            <person name="Nagy L.G."/>
            <person name="Martin F.M."/>
        </authorList>
    </citation>
    <scope>NUCLEOTIDE SEQUENCE</scope>
    <source>
        <strain evidence="8">UP504</strain>
    </source>
</reference>
<dbReference type="OrthoDB" id="2241241at2759"/>
<feature type="transmembrane region" description="Helical" evidence="6">
    <location>
        <begin position="471"/>
        <end position="488"/>
    </location>
</feature>
<feature type="transmembrane region" description="Helical" evidence="6">
    <location>
        <begin position="614"/>
        <end position="633"/>
    </location>
</feature>
<evidence type="ECO:0000313" key="8">
    <source>
        <dbReference type="EMBL" id="KAF9516117.1"/>
    </source>
</evidence>
<feature type="transmembrane region" description="Helical" evidence="6">
    <location>
        <begin position="186"/>
        <end position="208"/>
    </location>
</feature>
<evidence type="ECO:0000256" key="3">
    <source>
        <dbReference type="ARBA" id="ARBA00022989"/>
    </source>
</evidence>
<comment type="subcellular location">
    <subcellularLocation>
        <location evidence="1">Membrane</location>
        <topology evidence="1">Multi-pass membrane protein</topology>
    </subcellularLocation>
</comment>
<evidence type="ECO:0000256" key="5">
    <source>
        <dbReference type="SAM" id="MobiDB-lite"/>
    </source>
</evidence>
<protein>
    <recommendedName>
        <fullName evidence="7">Major facilitator superfamily (MFS) profile domain-containing protein</fullName>
    </recommendedName>
</protein>
<feature type="transmembrane region" description="Helical" evidence="6">
    <location>
        <begin position="500"/>
        <end position="522"/>
    </location>
</feature>
<accession>A0A9P6B2D1</accession>
<evidence type="ECO:0000313" key="9">
    <source>
        <dbReference type="Proteomes" id="UP000886523"/>
    </source>
</evidence>
<keyword evidence="3 6" id="KW-1133">Transmembrane helix</keyword>
<feature type="transmembrane region" description="Helical" evidence="6">
    <location>
        <begin position="162"/>
        <end position="180"/>
    </location>
</feature>
<feature type="transmembrane region" description="Helical" evidence="6">
    <location>
        <begin position="329"/>
        <end position="348"/>
    </location>
</feature>
<feature type="transmembrane region" description="Helical" evidence="6">
    <location>
        <begin position="220"/>
        <end position="243"/>
    </location>
</feature>
<evidence type="ECO:0000259" key="7">
    <source>
        <dbReference type="PROSITE" id="PS50850"/>
    </source>
</evidence>
<proteinExistence type="predicted"/>
<feature type="transmembrane region" description="Helical" evidence="6">
    <location>
        <begin position="534"/>
        <end position="557"/>
    </location>
</feature>
<feature type="region of interest" description="Disordered" evidence="5">
    <location>
        <begin position="1"/>
        <end position="77"/>
    </location>
</feature>
<dbReference type="EMBL" id="MU128943">
    <property type="protein sequence ID" value="KAF9516117.1"/>
    <property type="molecule type" value="Genomic_DNA"/>
</dbReference>
<dbReference type="GO" id="GO:0005886">
    <property type="term" value="C:plasma membrane"/>
    <property type="evidence" value="ECO:0007669"/>
    <property type="project" value="TreeGrafter"/>
</dbReference>
<dbReference type="GO" id="GO:0022857">
    <property type="term" value="F:transmembrane transporter activity"/>
    <property type="evidence" value="ECO:0007669"/>
    <property type="project" value="InterPro"/>
</dbReference>
<dbReference type="InterPro" id="IPR036259">
    <property type="entry name" value="MFS_trans_sf"/>
</dbReference>
<dbReference type="PANTHER" id="PTHR23501:SF58">
    <property type="entry name" value="LOW AFFINITY HEME TRANSPORTER STR3"/>
    <property type="match status" value="1"/>
</dbReference>
<gene>
    <name evidence="8" type="ORF">BS47DRAFT_1360523</name>
</gene>
<feature type="transmembrane region" description="Helical" evidence="6">
    <location>
        <begin position="255"/>
        <end position="274"/>
    </location>
</feature>
<feature type="compositionally biased region" description="Polar residues" evidence="5">
    <location>
        <begin position="1"/>
        <end position="19"/>
    </location>
</feature>
<feature type="compositionally biased region" description="Basic and acidic residues" evidence="5">
    <location>
        <begin position="683"/>
        <end position="698"/>
    </location>
</feature>
<evidence type="ECO:0000256" key="2">
    <source>
        <dbReference type="ARBA" id="ARBA00022692"/>
    </source>
</evidence>
<evidence type="ECO:0000256" key="4">
    <source>
        <dbReference type="ARBA" id="ARBA00023136"/>
    </source>
</evidence>
<name>A0A9P6B2D1_9AGAM</name>
<dbReference type="Pfam" id="PF07690">
    <property type="entry name" value="MFS_1"/>
    <property type="match status" value="1"/>
</dbReference>
<keyword evidence="2 6" id="KW-0812">Transmembrane</keyword>
<keyword evidence="9" id="KW-1185">Reference proteome</keyword>
<comment type="caution">
    <text evidence="8">The sequence shown here is derived from an EMBL/GenBank/DDBJ whole genome shotgun (WGS) entry which is preliminary data.</text>
</comment>
<dbReference type="Gene3D" id="1.20.1250.20">
    <property type="entry name" value="MFS general substrate transporter like domains"/>
    <property type="match status" value="1"/>
</dbReference>
<feature type="transmembrane region" description="Helical" evidence="6">
    <location>
        <begin position="377"/>
        <end position="400"/>
    </location>
</feature>
<evidence type="ECO:0000256" key="6">
    <source>
        <dbReference type="SAM" id="Phobius"/>
    </source>
</evidence>